<reference evidence="2 5" key="2">
    <citation type="submission" date="2018-07" db="EMBL/GenBank/DDBJ databases">
        <title>Genome sequences of Haloplanus aerogenes JCM 16430T.</title>
        <authorList>
            <person name="Kim Y.B."/>
            <person name="Roh S.W."/>
        </authorList>
    </citation>
    <scope>NUCLEOTIDE SEQUENCE [LARGE SCALE GENOMIC DNA]</scope>
    <source>
        <strain evidence="2 5">JCM 16430</strain>
    </source>
</reference>
<evidence type="ECO:0000259" key="1">
    <source>
        <dbReference type="Pfam" id="PF00582"/>
    </source>
</evidence>
<reference evidence="3 4" key="1">
    <citation type="journal article" date="2015" name="Stand. Genomic Sci.">
        <title>Genomic Encyclopedia of Bacterial and Archaeal Type Strains, Phase III: the genomes of soil and plant-associated and newly described type strains.</title>
        <authorList>
            <person name="Whitman W.B."/>
            <person name="Woyke T."/>
            <person name="Klenk H.P."/>
            <person name="Zhou Y."/>
            <person name="Lilburn T.G."/>
            <person name="Beck B.J."/>
            <person name="De Vos P."/>
            <person name="Vandamme P."/>
            <person name="Eisen J.A."/>
            <person name="Garrity G."/>
            <person name="Hugenholtz P."/>
            <person name="Kyrpides N.C."/>
        </authorList>
    </citation>
    <scope>NUCLEOTIDE SEQUENCE [LARGE SCALE GENOMIC DNA]</scope>
    <source>
        <strain evidence="3 4">CGMCC 1.10124</strain>
    </source>
</reference>
<dbReference type="SUPFAM" id="SSF52402">
    <property type="entry name" value="Adenine nucleotide alpha hydrolases-like"/>
    <property type="match status" value="1"/>
</dbReference>
<evidence type="ECO:0000313" key="5">
    <source>
        <dbReference type="Proteomes" id="UP000282007"/>
    </source>
</evidence>
<sequence>MTDRPSILVPIRVLEGESIPEGVPDLLANGHVVLLGYHVIPEQTATGQAQMQFEDRATERLDEYQAMFEEAGATVERRLVFTHDGQKTIDRMTTEHDCLAALVPNATGSVEDVLVAVRGTVGVDRIAHVVAGLFGMTDASVTLYHVAEPDETDEDVGTLLDGIVNRLKDLGMDASRIETRVERDQAAFDAIVDAADAFDVVVMGESDPSLATFVFGMPADQVADRFLGPVLVVQREPSEGTE</sequence>
<accession>A0A3M0CQ63</accession>
<dbReference type="AlphaFoldDB" id="A0A3M0CQ63"/>
<protein>
    <submittedName>
        <fullName evidence="2 3">Universal stress protein</fullName>
    </submittedName>
</protein>
<dbReference type="EMBL" id="CP034145">
    <property type="protein sequence ID" value="AZH25939.1"/>
    <property type="molecule type" value="Genomic_DNA"/>
</dbReference>
<organism evidence="3 4">
    <name type="scientific">Haloplanus aerogenes</name>
    <dbReference type="NCBI Taxonomy" id="660522"/>
    <lineage>
        <taxon>Archaea</taxon>
        <taxon>Methanobacteriati</taxon>
        <taxon>Methanobacteriota</taxon>
        <taxon>Stenosarchaea group</taxon>
        <taxon>Halobacteria</taxon>
        <taxon>Halobacteriales</taxon>
        <taxon>Haloferacaceae</taxon>
        <taxon>Haloplanus</taxon>
    </lineage>
</organism>
<gene>
    <name evidence="3" type="ORF">ATH50_3328</name>
    <name evidence="2" type="ORF">DU502_11385</name>
</gene>
<dbReference type="Proteomes" id="UP000282007">
    <property type="component" value="Chromosome"/>
</dbReference>
<dbReference type="OrthoDB" id="157328at2157"/>
<evidence type="ECO:0000313" key="2">
    <source>
        <dbReference type="EMBL" id="AZH25939.1"/>
    </source>
</evidence>
<proteinExistence type="predicted"/>
<evidence type="ECO:0000313" key="4">
    <source>
        <dbReference type="Proteomes" id="UP000277326"/>
    </source>
</evidence>
<dbReference type="RefSeq" id="WP_121921872.1">
    <property type="nucleotide sequence ID" value="NZ_CP034145.1"/>
</dbReference>
<keyword evidence="5" id="KW-1185">Reference proteome</keyword>
<evidence type="ECO:0000313" key="3">
    <source>
        <dbReference type="EMBL" id="RMB11632.1"/>
    </source>
</evidence>
<dbReference type="EMBL" id="REFS01000008">
    <property type="protein sequence ID" value="RMB11632.1"/>
    <property type="molecule type" value="Genomic_DNA"/>
</dbReference>
<dbReference type="Gene3D" id="3.40.50.12370">
    <property type="match status" value="1"/>
</dbReference>
<name>A0A3M0CQ63_9EURY</name>
<feature type="domain" description="UspA" evidence="1">
    <location>
        <begin position="112"/>
        <end position="233"/>
    </location>
</feature>
<dbReference type="KEGG" id="haer:DU502_11385"/>
<dbReference type="Pfam" id="PF00582">
    <property type="entry name" value="Usp"/>
    <property type="match status" value="1"/>
</dbReference>
<reference evidence="3" key="3">
    <citation type="submission" date="2018-10" db="EMBL/GenBank/DDBJ databases">
        <authorList>
            <person name="Whitman W."/>
            <person name="Huntemann M."/>
            <person name="Clum A."/>
            <person name="Pillay M."/>
            <person name="Palaniappan K."/>
            <person name="Varghese N."/>
            <person name="Mikhailova N."/>
            <person name="Stamatis D."/>
            <person name="Reddy T."/>
            <person name="Daum C."/>
            <person name="Shapiro N."/>
            <person name="Ivanova N."/>
            <person name="Kyrpides N."/>
            <person name="Woyke T."/>
        </authorList>
    </citation>
    <scope>NUCLEOTIDE SEQUENCE</scope>
    <source>
        <strain evidence="3">CGMCC 1.10124</strain>
    </source>
</reference>
<dbReference type="InterPro" id="IPR006016">
    <property type="entry name" value="UspA"/>
</dbReference>
<dbReference type="Proteomes" id="UP000277326">
    <property type="component" value="Unassembled WGS sequence"/>
</dbReference>
<dbReference type="GeneID" id="38471897"/>